<evidence type="ECO:0000259" key="6">
    <source>
        <dbReference type="Pfam" id="PF01957"/>
    </source>
</evidence>
<evidence type="ECO:0000313" key="8">
    <source>
        <dbReference type="Proteomes" id="UP000727857"/>
    </source>
</evidence>
<evidence type="ECO:0000256" key="1">
    <source>
        <dbReference type="ARBA" id="ARBA00004141"/>
    </source>
</evidence>
<reference evidence="7" key="1">
    <citation type="submission" date="2020-10" db="EMBL/GenBank/DDBJ databases">
        <authorList>
            <person name="Gilroy R."/>
        </authorList>
    </citation>
    <scope>NUCLEOTIDE SEQUENCE</scope>
    <source>
        <strain evidence="7">517</strain>
    </source>
</reference>
<keyword evidence="4 5" id="KW-0472">Membrane</keyword>
<protein>
    <recommendedName>
        <fullName evidence="6">NfeD-like C-terminal domain-containing protein</fullName>
    </recommendedName>
</protein>
<dbReference type="GO" id="GO:0005886">
    <property type="term" value="C:plasma membrane"/>
    <property type="evidence" value="ECO:0007669"/>
    <property type="project" value="TreeGrafter"/>
</dbReference>
<accession>A0A940DH70</accession>
<evidence type="ECO:0000256" key="3">
    <source>
        <dbReference type="ARBA" id="ARBA00022989"/>
    </source>
</evidence>
<dbReference type="EMBL" id="JADINF010000103">
    <property type="protein sequence ID" value="MBO8424173.1"/>
    <property type="molecule type" value="Genomic_DNA"/>
</dbReference>
<proteinExistence type="predicted"/>
<keyword evidence="3 5" id="KW-1133">Transmembrane helix</keyword>
<feature type="transmembrane region" description="Helical" evidence="5">
    <location>
        <begin position="65"/>
        <end position="88"/>
    </location>
</feature>
<dbReference type="AlphaFoldDB" id="A0A940DH70"/>
<evidence type="ECO:0000313" key="7">
    <source>
        <dbReference type="EMBL" id="MBO8424173.1"/>
    </source>
</evidence>
<feature type="transmembrane region" description="Helical" evidence="5">
    <location>
        <begin position="38"/>
        <end position="59"/>
    </location>
</feature>
<dbReference type="InterPro" id="IPR052165">
    <property type="entry name" value="Membrane_assoc_protease"/>
</dbReference>
<sequence>MAFFTEIGILFTGMTVPALIALILGFVFVVIEIFQPGFGIFGIVGGILITLGIVLRALVGDGNVFAQVFLLIFFEAVGILIAFLVLILTAKKGWLNRSPLVESGTAVAVARSEGTADYRDLVGSTGVATTDLKPVGKARIGDKIVEVVSDGFYISNGEPVKVVAVEGSKISVERAE</sequence>
<reference evidence="7" key="2">
    <citation type="journal article" date="2021" name="PeerJ">
        <title>Extensive microbial diversity within the chicken gut microbiome revealed by metagenomics and culture.</title>
        <authorList>
            <person name="Gilroy R."/>
            <person name="Ravi A."/>
            <person name="Getino M."/>
            <person name="Pursley I."/>
            <person name="Horton D.L."/>
            <person name="Alikhan N.F."/>
            <person name="Baker D."/>
            <person name="Gharbi K."/>
            <person name="Hall N."/>
            <person name="Watson M."/>
            <person name="Adriaenssens E.M."/>
            <person name="Foster-Nyarko E."/>
            <person name="Jarju S."/>
            <person name="Secka A."/>
            <person name="Antonio M."/>
            <person name="Oren A."/>
            <person name="Chaudhuri R.R."/>
            <person name="La Ragione R."/>
            <person name="Hildebrand F."/>
            <person name="Pallen M.J."/>
        </authorList>
    </citation>
    <scope>NUCLEOTIDE SEQUENCE</scope>
    <source>
        <strain evidence="7">517</strain>
    </source>
</reference>
<organism evidence="7 8">
    <name type="scientific">Candidatus Stercoripulliclostridium pullicola</name>
    <dbReference type="NCBI Taxonomy" id="2840953"/>
    <lineage>
        <taxon>Bacteria</taxon>
        <taxon>Bacillati</taxon>
        <taxon>Bacillota</taxon>
        <taxon>Clostridia</taxon>
        <taxon>Eubacteriales</taxon>
        <taxon>Candidatus Stercoripulliclostridium</taxon>
    </lineage>
</organism>
<comment type="caution">
    <text evidence="7">The sequence shown here is derived from an EMBL/GenBank/DDBJ whole genome shotgun (WGS) entry which is preliminary data.</text>
</comment>
<dbReference type="PANTHER" id="PTHR33507:SF3">
    <property type="entry name" value="INNER MEMBRANE PROTEIN YBBJ"/>
    <property type="match status" value="1"/>
</dbReference>
<dbReference type="Gene3D" id="2.40.50.140">
    <property type="entry name" value="Nucleic acid-binding proteins"/>
    <property type="match status" value="1"/>
</dbReference>
<name>A0A940DH70_9FIRM</name>
<evidence type="ECO:0000256" key="2">
    <source>
        <dbReference type="ARBA" id="ARBA00022692"/>
    </source>
</evidence>
<dbReference type="Pfam" id="PF01957">
    <property type="entry name" value="NfeD"/>
    <property type="match status" value="1"/>
</dbReference>
<evidence type="ECO:0000256" key="5">
    <source>
        <dbReference type="SAM" id="Phobius"/>
    </source>
</evidence>
<dbReference type="Proteomes" id="UP000727857">
    <property type="component" value="Unassembled WGS sequence"/>
</dbReference>
<keyword evidence="2 5" id="KW-0812">Transmembrane</keyword>
<comment type="subcellular location">
    <subcellularLocation>
        <location evidence="1">Membrane</location>
        <topology evidence="1">Multi-pass membrane protein</topology>
    </subcellularLocation>
</comment>
<dbReference type="PANTHER" id="PTHR33507">
    <property type="entry name" value="INNER MEMBRANE PROTEIN YBBJ"/>
    <property type="match status" value="1"/>
</dbReference>
<feature type="domain" description="NfeD-like C-terminal" evidence="6">
    <location>
        <begin position="120"/>
        <end position="174"/>
    </location>
</feature>
<dbReference type="InterPro" id="IPR002810">
    <property type="entry name" value="NfeD-like_C"/>
</dbReference>
<dbReference type="InterPro" id="IPR012340">
    <property type="entry name" value="NA-bd_OB-fold"/>
</dbReference>
<feature type="transmembrane region" description="Helical" evidence="5">
    <location>
        <begin position="6"/>
        <end position="31"/>
    </location>
</feature>
<evidence type="ECO:0000256" key="4">
    <source>
        <dbReference type="ARBA" id="ARBA00023136"/>
    </source>
</evidence>
<gene>
    <name evidence="7" type="ORF">IAB16_04070</name>
</gene>